<feature type="domain" description="Methyltransferase FkbM" evidence="1">
    <location>
        <begin position="84"/>
        <end position="239"/>
    </location>
</feature>
<evidence type="ECO:0000313" key="3">
    <source>
        <dbReference type="Proteomes" id="UP000295499"/>
    </source>
</evidence>
<evidence type="ECO:0000313" key="2">
    <source>
        <dbReference type="EMBL" id="TDO23141.1"/>
    </source>
</evidence>
<reference evidence="2 3" key="1">
    <citation type="submission" date="2019-03" db="EMBL/GenBank/DDBJ databases">
        <title>Genomic Encyclopedia of Archaeal and Bacterial Type Strains, Phase II (KMG-II): from individual species to whole genera.</title>
        <authorList>
            <person name="Goeker M."/>
        </authorList>
    </citation>
    <scope>NUCLEOTIDE SEQUENCE [LARGE SCALE GENOMIC DNA]</scope>
    <source>
        <strain evidence="2 3">DSM 19034</strain>
    </source>
</reference>
<dbReference type="PANTHER" id="PTHR34203">
    <property type="entry name" value="METHYLTRANSFERASE, FKBM FAMILY PROTEIN"/>
    <property type="match status" value="1"/>
</dbReference>
<dbReference type="AlphaFoldDB" id="A0A4R6IM46"/>
<gene>
    <name evidence="2" type="ORF">CLV32_2128</name>
</gene>
<evidence type="ECO:0000259" key="1">
    <source>
        <dbReference type="Pfam" id="PF05050"/>
    </source>
</evidence>
<comment type="caution">
    <text evidence="2">The sequence shown here is derived from an EMBL/GenBank/DDBJ whole genome shotgun (WGS) entry which is preliminary data.</text>
</comment>
<dbReference type="InterPro" id="IPR029063">
    <property type="entry name" value="SAM-dependent_MTases_sf"/>
</dbReference>
<dbReference type="Pfam" id="PF05050">
    <property type="entry name" value="Methyltransf_21"/>
    <property type="match status" value="1"/>
</dbReference>
<protein>
    <submittedName>
        <fullName evidence="2">FkbM family methyltransferase</fullName>
    </submittedName>
</protein>
<dbReference type="Proteomes" id="UP000295499">
    <property type="component" value="Unassembled WGS sequence"/>
</dbReference>
<dbReference type="SUPFAM" id="SSF53335">
    <property type="entry name" value="S-adenosyl-L-methionine-dependent methyltransferases"/>
    <property type="match status" value="1"/>
</dbReference>
<name>A0A4R6IM46_9SPHI</name>
<dbReference type="NCBIfam" id="TIGR01444">
    <property type="entry name" value="fkbM_fam"/>
    <property type="match status" value="1"/>
</dbReference>
<proteinExistence type="predicted"/>
<keyword evidence="3" id="KW-1185">Reference proteome</keyword>
<dbReference type="InterPro" id="IPR006342">
    <property type="entry name" value="FkbM_mtfrase"/>
</dbReference>
<dbReference type="GO" id="GO:0032259">
    <property type="term" value="P:methylation"/>
    <property type="evidence" value="ECO:0007669"/>
    <property type="project" value="UniProtKB-KW"/>
</dbReference>
<dbReference type="InterPro" id="IPR052514">
    <property type="entry name" value="SAM-dependent_MTase"/>
</dbReference>
<dbReference type="Gene3D" id="3.40.50.150">
    <property type="entry name" value="Vaccinia Virus protein VP39"/>
    <property type="match status" value="1"/>
</dbReference>
<sequence>MNIKNIPAKIYKKVFRVSELDKVVPAKDQRMLKKLDRYQPATFSFLKKSFTVVDADTFLGSYHEIFIDEIYNFESHTPSPLIIDCGANIGLATIYFKLKYPNAQIIAFEPDPNIYAALSANVRSFGFKDVNCENKAVSDVDAMLDFWLEGGHSGKVVAHTANHTSSQVKAVRLKTILQEHEKIEFLKIDIEGHETALIPDLAEELNRVEFLFLEYHSFMDGEQTLDTILAHLKRAGFRYYIQQAYPKKFPFINREIFYDMDFMCNIFCYRV</sequence>
<dbReference type="OrthoDB" id="9812600at2"/>
<accession>A0A4R6IM46</accession>
<keyword evidence="2" id="KW-0808">Transferase</keyword>
<dbReference type="RefSeq" id="WP_133555081.1">
    <property type="nucleotide sequence ID" value="NZ_SNWM01000002.1"/>
</dbReference>
<organism evidence="2 3">
    <name type="scientific">Pedobacter duraquae</name>
    <dbReference type="NCBI Taxonomy" id="425511"/>
    <lineage>
        <taxon>Bacteria</taxon>
        <taxon>Pseudomonadati</taxon>
        <taxon>Bacteroidota</taxon>
        <taxon>Sphingobacteriia</taxon>
        <taxon>Sphingobacteriales</taxon>
        <taxon>Sphingobacteriaceae</taxon>
        <taxon>Pedobacter</taxon>
    </lineage>
</organism>
<keyword evidence="2" id="KW-0489">Methyltransferase</keyword>
<dbReference type="PANTHER" id="PTHR34203:SF15">
    <property type="entry name" value="SLL1173 PROTEIN"/>
    <property type="match status" value="1"/>
</dbReference>
<dbReference type="EMBL" id="SNWM01000002">
    <property type="protein sequence ID" value="TDO23141.1"/>
    <property type="molecule type" value="Genomic_DNA"/>
</dbReference>
<dbReference type="GO" id="GO:0008168">
    <property type="term" value="F:methyltransferase activity"/>
    <property type="evidence" value="ECO:0007669"/>
    <property type="project" value="UniProtKB-KW"/>
</dbReference>